<reference evidence="4" key="2">
    <citation type="submission" date="2012-11" db="EMBL/GenBank/DDBJ databases">
        <authorList>
            <person name="Kuo A."/>
            <person name="Curtis B.A."/>
            <person name="Tanifuji G."/>
            <person name="Burki F."/>
            <person name="Gruber A."/>
            <person name="Irimia M."/>
            <person name="Maruyama S."/>
            <person name="Arias M.C."/>
            <person name="Ball S.G."/>
            <person name="Gile G.H."/>
            <person name="Hirakawa Y."/>
            <person name="Hopkins J.F."/>
            <person name="Rensing S.A."/>
            <person name="Schmutz J."/>
            <person name="Symeonidi A."/>
            <person name="Elias M."/>
            <person name="Eveleigh R.J."/>
            <person name="Herman E.K."/>
            <person name="Klute M.J."/>
            <person name="Nakayama T."/>
            <person name="Obornik M."/>
            <person name="Reyes-Prieto A."/>
            <person name="Armbrust E.V."/>
            <person name="Aves S.J."/>
            <person name="Beiko R.G."/>
            <person name="Coutinho P."/>
            <person name="Dacks J.B."/>
            <person name="Durnford D.G."/>
            <person name="Fast N.M."/>
            <person name="Green B.R."/>
            <person name="Grisdale C."/>
            <person name="Hempe F."/>
            <person name="Henrissat B."/>
            <person name="Hoppner M.P."/>
            <person name="Ishida K.-I."/>
            <person name="Kim E."/>
            <person name="Koreny L."/>
            <person name="Kroth P.G."/>
            <person name="Liu Y."/>
            <person name="Malik S.-B."/>
            <person name="Maier U.G."/>
            <person name="McRose D."/>
            <person name="Mock T."/>
            <person name="Neilson J.A."/>
            <person name="Onodera N.T."/>
            <person name="Poole A.M."/>
            <person name="Pritham E.J."/>
            <person name="Richards T.A."/>
            <person name="Rocap G."/>
            <person name="Roy S.W."/>
            <person name="Sarai C."/>
            <person name="Schaack S."/>
            <person name="Shirato S."/>
            <person name="Slamovits C.H."/>
            <person name="Spencer D.F."/>
            <person name="Suzuki S."/>
            <person name="Worden A.Z."/>
            <person name="Zauner S."/>
            <person name="Barry K."/>
            <person name="Bell C."/>
            <person name="Bharti A.K."/>
            <person name="Crow J.A."/>
            <person name="Grimwood J."/>
            <person name="Kramer R."/>
            <person name="Lindquist E."/>
            <person name="Lucas S."/>
            <person name="Salamov A."/>
            <person name="McFadden G.I."/>
            <person name="Lane C.E."/>
            <person name="Keeling P.J."/>
            <person name="Gray M.W."/>
            <person name="Grigoriev I.V."/>
            <person name="Archibald J.M."/>
        </authorList>
    </citation>
    <scope>NUCLEOTIDE SEQUENCE</scope>
    <source>
        <strain evidence="4">CCMP2712</strain>
    </source>
</reference>
<feature type="transmembrane region" description="Helical" evidence="1">
    <location>
        <begin position="228"/>
        <end position="252"/>
    </location>
</feature>
<proteinExistence type="predicted"/>
<evidence type="ECO:0000313" key="4">
    <source>
        <dbReference type="Proteomes" id="UP000011087"/>
    </source>
</evidence>
<reference evidence="3" key="3">
    <citation type="submission" date="2016-03" db="UniProtKB">
        <authorList>
            <consortium name="EnsemblProtists"/>
        </authorList>
    </citation>
    <scope>IDENTIFICATION</scope>
</reference>
<name>L1JLU6_GUITC</name>
<dbReference type="GeneID" id="17305791"/>
<evidence type="ECO:0000313" key="2">
    <source>
        <dbReference type="EMBL" id="EKX49120.1"/>
    </source>
</evidence>
<accession>L1JLU6</accession>
<keyword evidence="1" id="KW-0812">Transmembrane</keyword>
<feature type="transmembrane region" description="Helical" evidence="1">
    <location>
        <begin position="111"/>
        <end position="132"/>
    </location>
</feature>
<evidence type="ECO:0000256" key="1">
    <source>
        <dbReference type="SAM" id="Phobius"/>
    </source>
</evidence>
<reference evidence="2 4" key="1">
    <citation type="journal article" date="2012" name="Nature">
        <title>Algal genomes reveal evolutionary mosaicism and the fate of nucleomorphs.</title>
        <authorList>
            <consortium name="DOE Joint Genome Institute"/>
            <person name="Curtis B.A."/>
            <person name="Tanifuji G."/>
            <person name="Burki F."/>
            <person name="Gruber A."/>
            <person name="Irimia M."/>
            <person name="Maruyama S."/>
            <person name="Arias M.C."/>
            <person name="Ball S.G."/>
            <person name="Gile G.H."/>
            <person name="Hirakawa Y."/>
            <person name="Hopkins J.F."/>
            <person name="Kuo A."/>
            <person name="Rensing S.A."/>
            <person name="Schmutz J."/>
            <person name="Symeonidi A."/>
            <person name="Elias M."/>
            <person name="Eveleigh R.J."/>
            <person name="Herman E.K."/>
            <person name="Klute M.J."/>
            <person name="Nakayama T."/>
            <person name="Obornik M."/>
            <person name="Reyes-Prieto A."/>
            <person name="Armbrust E.V."/>
            <person name="Aves S.J."/>
            <person name="Beiko R.G."/>
            <person name="Coutinho P."/>
            <person name="Dacks J.B."/>
            <person name="Durnford D.G."/>
            <person name="Fast N.M."/>
            <person name="Green B.R."/>
            <person name="Grisdale C.J."/>
            <person name="Hempel F."/>
            <person name="Henrissat B."/>
            <person name="Hoppner M.P."/>
            <person name="Ishida K."/>
            <person name="Kim E."/>
            <person name="Koreny L."/>
            <person name="Kroth P.G."/>
            <person name="Liu Y."/>
            <person name="Malik S.B."/>
            <person name="Maier U.G."/>
            <person name="McRose D."/>
            <person name="Mock T."/>
            <person name="Neilson J.A."/>
            <person name="Onodera N.T."/>
            <person name="Poole A.M."/>
            <person name="Pritham E.J."/>
            <person name="Richards T.A."/>
            <person name="Rocap G."/>
            <person name="Roy S.W."/>
            <person name="Sarai C."/>
            <person name="Schaack S."/>
            <person name="Shirato S."/>
            <person name="Slamovits C.H."/>
            <person name="Spencer D.F."/>
            <person name="Suzuki S."/>
            <person name="Worden A.Z."/>
            <person name="Zauner S."/>
            <person name="Barry K."/>
            <person name="Bell C."/>
            <person name="Bharti A.K."/>
            <person name="Crow J.A."/>
            <person name="Grimwood J."/>
            <person name="Kramer R."/>
            <person name="Lindquist E."/>
            <person name="Lucas S."/>
            <person name="Salamov A."/>
            <person name="McFadden G.I."/>
            <person name="Lane C.E."/>
            <person name="Keeling P.J."/>
            <person name="Gray M.W."/>
            <person name="Grigoriev I.V."/>
            <person name="Archibald J.M."/>
        </authorList>
    </citation>
    <scope>NUCLEOTIDE SEQUENCE</scope>
    <source>
        <strain evidence="2 4">CCMP2712</strain>
    </source>
</reference>
<dbReference type="KEGG" id="gtt:GUITHDRAFT_105201"/>
<feature type="transmembrane region" description="Helical" evidence="1">
    <location>
        <begin position="24"/>
        <end position="44"/>
    </location>
</feature>
<dbReference type="EnsemblProtists" id="EKX49120">
    <property type="protein sequence ID" value="EKX49120"/>
    <property type="gene ID" value="GUITHDRAFT_105201"/>
</dbReference>
<feature type="transmembrane region" description="Helical" evidence="1">
    <location>
        <begin position="161"/>
        <end position="187"/>
    </location>
</feature>
<sequence length="394" mass="46163">MIYVDLDQVQRSKTRIWLFLGKDLLQILIITMSVVSIFALFVYYEGEVRKKKLRGMHISKDLGYFSRLSRAGLSSAFYTEIFIQLIMPWPILNSEFHIWSPTSQKYLRYNLNDFMVLAMFVRMYMIAFCWFLDHTFMSPTCLLLSKISNVKMSFVNVLKYLLCYDLMFLVYLWVASIIFFSFSLYILDRSDQSFGAPSSFSQHFSFAVLQMTLTRTEALQLQTDMARVFSYLISAVGLALLVLTVNAFRILLKLQPNDAQFLESFELDRAGQRLRKSATLFIESFYMRSSLYKSNGRVITKTISTAPERKVTYRDLSWAQGEAPAGNIFDDSNLMRRMQEFRSCRDEVDRRKDQMRKKRMMVASALLSRSEKLGEHVDTLRRRITRLSRSRHHG</sequence>
<dbReference type="PaxDb" id="55529-EKX49120"/>
<keyword evidence="1" id="KW-0472">Membrane</keyword>
<keyword evidence="1" id="KW-1133">Transmembrane helix</keyword>
<protein>
    <submittedName>
        <fullName evidence="2 3">Uncharacterized protein</fullName>
    </submittedName>
</protein>
<dbReference type="EMBL" id="JH992983">
    <property type="protein sequence ID" value="EKX49120.1"/>
    <property type="molecule type" value="Genomic_DNA"/>
</dbReference>
<dbReference type="HOGENOM" id="CLU_701041_0_0_1"/>
<evidence type="ECO:0000313" key="3">
    <source>
        <dbReference type="EnsemblProtists" id="EKX49120"/>
    </source>
</evidence>
<dbReference type="Proteomes" id="UP000011087">
    <property type="component" value="Unassembled WGS sequence"/>
</dbReference>
<organism evidence="2">
    <name type="scientific">Guillardia theta (strain CCMP2712)</name>
    <name type="common">Cryptophyte</name>
    <dbReference type="NCBI Taxonomy" id="905079"/>
    <lineage>
        <taxon>Eukaryota</taxon>
        <taxon>Cryptophyceae</taxon>
        <taxon>Pyrenomonadales</taxon>
        <taxon>Geminigeraceae</taxon>
        <taxon>Guillardia</taxon>
    </lineage>
</organism>
<dbReference type="RefSeq" id="XP_005836100.1">
    <property type="nucleotide sequence ID" value="XM_005836043.1"/>
</dbReference>
<dbReference type="AlphaFoldDB" id="L1JLU6"/>
<gene>
    <name evidence="2" type="ORF">GUITHDRAFT_105201</name>
</gene>
<keyword evidence="4" id="KW-1185">Reference proteome</keyword>